<dbReference type="AlphaFoldDB" id="A0A8H4VF77"/>
<gene>
    <name evidence="1" type="ORF">GQ602_002226</name>
</gene>
<proteinExistence type="predicted"/>
<protein>
    <submittedName>
        <fullName evidence="1">Conserved mitochondrial protein</fullName>
    </submittedName>
</protein>
<dbReference type="PANTHER" id="PTHR28180">
    <property type="entry name" value="CONSERVED MITOCHONDRIAL PROTEIN-RELATED"/>
    <property type="match status" value="1"/>
</dbReference>
<accession>A0A8H4VF77</accession>
<dbReference type="Proteomes" id="UP000562929">
    <property type="component" value="Unassembled WGS sequence"/>
</dbReference>
<name>A0A8H4VF77_9HYPO</name>
<dbReference type="InterPro" id="IPR052999">
    <property type="entry name" value="PTS1_Protein"/>
</dbReference>
<dbReference type="OrthoDB" id="5392202at2759"/>
<dbReference type="InterPro" id="IPR029032">
    <property type="entry name" value="AhpD-like"/>
</dbReference>
<dbReference type="EMBL" id="JAACLJ010000002">
    <property type="protein sequence ID" value="KAF4591927.1"/>
    <property type="molecule type" value="Genomic_DNA"/>
</dbReference>
<comment type="caution">
    <text evidence="1">The sequence shown here is derived from an EMBL/GenBank/DDBJ whole genome shotgun (WGS) entry which is preliminary data.</text>
</comment>
<keyword evidence="2" id="KW-1185">Reference proteome</keyword>
<reference evidence="1 2" key="1">
    <citation type="journal article" date="2020" name="G3 (Bethesda)">
        <title>Genetic Underpinnings of Host Manipulation by Ophiocordyceps as Revealed by Comparative Transcriptomics.</title>
        <authorList>
            <person name="Will I."/>
            <person name="Das B."/>
            <person name="Trinh T."/>
            <person name="Brachmann A."/>
            <person name="Ohm R.A."/>
            <person name="de Bekker C."/>
        </authorList>
    </citation>
    <scope>NUCLEOTIDE SEQUENCE [LARGE SCALE GENOMIC DNA]</scope>
    <source>
        <strain evidence="1 2">EC05</strain>
    </source>
</reference>
<dbReference type="PANTHER" id="PTHR28180:SF2">
    <property type="entry name" value="PEROXISOMAL PROTEIN 2"/>
    <property type="match status" value="1"/>
</dbReference>
<evidence type="ECO:0000313" key="1">
    <source>
        <dbReference type="EMBL" id="KAF4591927.1"/>
    </source>
</evidence>
<evidence type="ECO:0000313" key="2">
    <source>
        <dbReference type="Proteomes" id="UP000562929"/>
    </source>
</evidence>
<dbReference type="Gene3D" id="1.20.1290.10">
    <property type="entry name" value="AhpD-like"/>
    <property type="match status" value="1"/>
</dbReference>
<organism evidence="1 2">
    <name type="scientific">Ophiocordyceps camponoti-floridani</name>
    <dbReference type="NCBI Taxonomy" id="2030778"/>
    <lineage>
        <taxon>Eukaryota</taxon>
        <taxon>Fungi</taxon>
        <taxon>Dikarya</taxon>
        <taxon>Ascomycota</taxon>
        <taxon>Pezizomycotina</taxon>
        <taxon>Sordariomycetes</taxon>
        <taxon>Hypocreomycetidae</taxon>
        <taxon>Hypocreales</taxon>
        <taxon>Ophiocordycipitaceae</taxon>
        <taxon>Ophiocordyceps</taxon>
    </lineage>
</organism>
<sequence length="298" mass="32757">MAKLSASLKELINARHRPIPAPSGIRRVFEKIADDRVQPVRLGFHPWLALSTAATLTLDSPESVAELYSVASVRHHPYEVALLMREVGLKCISFSGIPRAINALLALRAAMPPSVVQRLPMIDDRRLSLDSLEPTCDRGRYLFSSIYGPLRHKLVHRLSLAHPALPFYIIDGHYGALLSNPSGSFEQVPVGRLLTSVIAVACLRAQPAAGPQLLSHVYGLRQAYLDGTWKCDWMSVTADDNDRNQQAIEWLTSNNGAEWLLRCVDTITDALGGRGGSSSEESSSMLPSWGFIPWIGLD</sequence>